<dbReference type="EMBL" id="BRXW01000289">
    <property type="protein sequence ID" value="GMI17375.1"/>
    <property type="molecule type" value="Genomic_DNA"/>
</dbReference>
<comment type="caution">
    <text evidence="2">The sequence shown here is derived from an EMBL/GenBank/DDBJ whole genome shotgun (WGS) entry which is preliminary data.</text>
</comment>
<evidence type="ECO:0000256" key="1">
    <source>
        <dbReference type="SAM" id="Phobius"/>
    </source>
</evidence>
<evidence type="ECO:0000313" key="2">
    <source>
        <dbReference type="EMBL" id="GMI17375.1"/>
    </source>
</evidence>
<evidence type="ECO:0000313" key="3">
    <source>
        <dbReference type="Proteomes" id="UP001165122"/>
    </source>
</evidence>
<name>A0A9W7KZY4_9STRA</name>
<organism evidence="2 3">
    <name type="scientific">Triparma laevis f. longispina</name>
    <dbReference type="NCBI Taxonomy" id="1714387"/>
    <lineage>
        <taxon>Eukaryota</taxon>
        <taxon>Sar</taxon>
        <taxon>Stramenopiles</taxon>
        <taxon>Ochrophyta</taxon>
        <taxon>Bolidophyceae</taxon>
        <taxon>Parmales</taxon>
        <taxon>Triparmaceae</taxon>
        <taxon>Triparma</taxon>
    </lineage>
</organism>
<feature type="transmembrane region" description="Helical" evidence="1">
    <location>
        <begin position="126"/>
        <end position="150"/>
    </location>
</feature>
<feature type="transmembrane region" description="Helical" evidence="1">
    <location>
        <begin position="104"/>
        <end position="120"/>
    </location>
</feature>
<gene>
    <name evidence="2" type="ORF">TrLO_g9360</name>
</gene>
<feature type="transmembrane region" description="Helical" evidence="1">
    <location>
        <begin position="6"/>
        <end position="27"/>
    </location>
</feature>
<reference evidence="3" key="1">
    <citation type="journal article" date="2023" name="Commun. Biol.">
        <title>Genome analysis of Parmales, the sister group of diatoms, reveals the evolutionary specialization of diatoms from phago-mixotrophs to photoautotrophs.</title>
        <authorList>
            <person name="Ban H."/>
            <person name="Sato S."/>
            <person name="Yoshikawa S."/>
            <person name="Yamada K."/>
            <person name="Nakamura Y."/>
            <person name="Ichinomiya M."/>
            <person name="Sato N."/>
            <person name="Blanc-Mathieu R."/>
            <person name="Endo H."/>
            <person name="Kuwata A."/>
            <person name="Ogata H."/>
        </authorList>
    </citation>
    <scope>NUCLEOTIDE SEQUENCE [LARGE SCALE GENOMIC DNA]</scope>
    <source>
        <strain evidence="3">NIES 3700</strain>
    </source>
</reference>
<keyword evidence="3" id="KW-1185">Reference proteome</keyword>
<dbReference type="AlphaFoldDB" id="A0A9W7KZY4"/>
<protein>
    <submittedName>
        <fullName evidence="2">Uncharacterized protein</fullName>
    </submittedName>
</protein>
<accession>A0A9W7KZY4</accession>
<keyword evidence="1" id="KW-1133">Transmembrane helix</keyword>
<keyword evidence="1" id="KW-0812">Transmembrane</keyword>
<proteinExistence type="predicted"/>
<dbReference type="Proteomes" id="UP001165122">
    <property type="component" value="Unassembled WGS sequence"/>
</dbReference>
<feature type="transmembrane region" description="Helical" evidence="1">
    <location>
        <begin position="206"/>
        <end position="226"/>
    </location>
</feature>
<feature type="transmembrane region" description="Helical" evidence="1">
    <location>
        <begin position="72"/>
        <end position="92"/>
    </location>
</feature>
<keyword evidence="1" id="KW-0472">Membrane</keyword>
<sequence>MLSPPLLSVSLLLLPLSLSTFLLSLPLPTTPESSPLTPSPPPTTHRKHFLRILSLSLLLRSILLPLKFNQELTTIALTVPSYLFFLGYLVSINFMKEVTGQKQSYVIAYISFLLLFLIFLTTSGPLLIILINTLEIFVYIYLTFSLVTNFSRLKAAGFWGGLGEVEGRVRGFVWGIGVTFFVKVMFCVGVVAEEVMGEGGVSVEDVRAIVILATEFVPVAAVVWGMRGRRT</sequence>
<feature type="transmembrane region" description="Helical" evidence="1">
    <location>
        <begin position="171"/>
        <end position="191"/>
    </location>
</feature>